<proteinExistence type="predicted"/>
<dbReference type="Proteomes" id="UP001293254">
    <property type="component" value="Unassembled WGS sequence"/>
</dbReference>
<keyword evidence="3" id="KW-1185">Reference proteome</keyword>
<reference evidence="2" key="1">
    <citation type="submission" date="2020-06" db="EMBL/GenBank/DDBJ databases">
        <authorList>
            <person name="Li T."/>
            <person name="Hu X."/>
            <person name="Zhang T."/>
            <person name="Song X."/>
            <person name="Zhang H."/>
            <person name="Dai N."/>
            <person name="Sheng W."/>
            <person name="Hou X."/>
            <person name="Wei L."/>
        </authorList>
    </citation>
    <scope>NUCLEOTIDE SEQUENCE</scope>
    <source>
        <strain evidence="2">3651</strain>
        <tissue evidence="2">Leaf</tissue>
    </source>
</reference>
<feature type="compositionally biased region" description="Polar residues" evidence="1">
    <location>
        <begin position="20"/>
        <end position="33"/>
    </location>
</feature>
<accession>A0AAE2CP62</accession>
<dbReference type="EMBL" id="JACGWO010000004">
    <property type="protein sequence ID" value="KAK4429396.1"/>
    <property type="molecule type" value="Genomic_DNA"/>
</dbReference>
<organism evidence="2 3">
    <name type="scientific">Sesamum alatum</name>
    <dbReference type="NCBI Taxonomy" id="300844"/>
    <lineage>
        <taxon>Eukaryota</taxon>
        <taxon>Viridiplantae</taxon>
        <taxon>Streptophyta</taxon>
        <taxon>Embryophyta</taxon>
        <taxon>Tracheophyta</taxon>
        <taxon>Spermatophyta</taxon>
        <taxon>Magnoliopsida</taxon>
        <taxon>eudicotyledons</taxon>
        <taxon>Gunneridae</taxon>
        <taxon>Pentapetalae</taxon>
        <taxon>asterids</taxon>
        <taxon>lamiids</taxon>
        <taxon>Lamiales</taxon>
        <taxon>Pedaliaceae</taxon>
        <taxon>Sesamum</taxon>
    </lineage>
</organism>
<name>A0AAE2CP62_9LAMI</name>
<reference evidence="2" key="2">
    <citation type="journal article" date="2024" name="Plant">
        <title>Genomic evolution and insights into agronomic trait innovations of Sesamum species.</title>
        <authorList>
            <person name="Miao H."/>
            <person name="Wang L."/>
            <person name="Qu L."/>
            <person name="Liu H."/>
            <person name="Sun Y."/>
            <person name="Le M."/>
            <person name="Wang Q."/>
            <person name="Wei S."/>
            <person name="Zheng Y."/>
            <person name="Lin W."/>
            <person name="Duan Y."/>
            <person name="Cao H."/>
            <person name="Xiong S."/>
            <person name="Wang X."/>
            <person name="Wei L."/>
            <person name="Li C."/>
            <person name="Ma Q."/>
            <person name="Ju M."/>
            <person name="Zhao R."/>
            <person name="Li G."/>
            <person name="Mu C."/>
            <person name="Tian Q."/>
            <person name="Mei H."/>
            <person name="Zhang T."/>
            <person name="Gao T."/>
            <person name="Zhang H."/>
        </authorList>
    </citation>
    <scope>NUCLEOTIDE SEQUENCE</scope>
    <source>
        <strain evidence="2">3651</strain>
    </source>
</reference>
<comment type="caution">
    <text evidence="2">The sequence shown here is derived from an EMBL/GenBank/DDBJ whole genome shotgun (WGS) entry which is preliminary data.</text>
</comment>
<protein>
    <submittedName>
        <fullName evidence="2">Uncharacterized protein</fullName>
    </submittedName>
</protein>
<evidence type="ECO:0000256" key="1">
    <source>
        <dbReference type="SAM" id="MobiDB-lite"/>
    </source>
</evidence>
<evidence type="ECO:0000313" key="3">
    <source>
        <dbReference type="Proteomes" id="UP001293254"/>
    </source>
</evidence>
<evidence type="ECO:0000313" key="2">
    <source>
        <dbReference type="EMBL" id="KAK4429396.1"/>
    </source>
</evidence>
<sequence>DFRPKNCGAKPKSRDLGVQSPAQVPSSWASSRLGSLAPGGAPGSDVTRPSRGAPMGRILHSSWPNSRRLQLEPGRSSTQRCPRVRCHEAKSRHSDGEDIASTGI</sequence>
<gene>
    <name evidence="2" type="ORF">Salat_1240000</name>
</gene>
<feature type="region of interest" description="Disordered" evidence="1">
    <location>
        <begin position="1"/>
        <end position="104"/>
    </location>
</feature>
<dbReference type="AlphaFoldDB" id="A0AAE2CP62"/>
<feature type="compositionally biased region" description="Basic and acidic residues" evidence="1">
    <location>
        <begin position="85"/>
        <end position="96"/>
    </location>
</feature>
<feature type="non-terminal residue" evidence="2">
    <location>
        <position position="1"/>
    </location>
</feature>